<feature type="domain" description="Carrier" evidence="1">
    <location>
        <begin position="1"/>
        <end position="81"/>
    </location>
</feature>
<dbReference type="InterPro" id="IPR009081">
    <property type="entry name" value="PP-bd_ACP"/>
</dbReference>
<evidence type="ECO:0000313" key="3">
    <source>
        <dbReference type="Proteomes" id="UP001332243"/>
    </source>
</evidence>
<dbReference type="PROSITE" id="PS50075">
    <property type="entry name" value="CARRIER"/>
    <property type="match status" value="1"/>
</dbReference>
<comment type="caution">
    <text evidence="2">The sequence shown here is derived from an EMBL/GenBank/DDBJ whole genome shotgun (WGS) entry which is preliminary data.</text>
</comment>
<organism evidence="2 3">
    <name type="scientific">Plantactinospora sonchi</name>
    <dbReference type="NCBI Taxonomy" id="1544735"/>
    <lineage>
        <taxon>Bacteria</taxon>
        <taxon>Bacillati</taxon>
        <taxon>Actinomycetota</taxon>
        <taxon>Actinomycetes</taxon>
        <taxon>Micromonosporales</taxon>
        <taxon>Micromonosporaceae</taxon>
        <taxon>Plantactinospora</taxon>
    </lineage>
</organism>
<accession>A0ABU7RZP0</accession>
<keyword evidence="3" id="KW-1185">Reference proteome</keyword>
<dbReference type="EMBL" id="JAZGQK010000021">
    <property type="protein sequence ID" value="MEE6261669.1"/>
    <property type="molecule type" value="Genomic_DNA"/>
</dbReference>
<dbReference type="Proteomes" id="UP001332243">
    <property type="component" value="Unassembled WGS sequence"/>
</dbReference>
<evidence type="ECO:0000259" key="1">
    <source>
        <dbReference type="PROSITE" id="PS50075"/>
    </source>
</evidence>
<protein>
    <submittedName>
        <fullName evidence="2">Phosphopantetheine-binding protein</fullName>
    </submittedName>
</protein>
<name>A0ABU7RZP0_9ACTN</name>
<dbReference type="Gene3D" id="1.10.1200.10">
    <property type="entry name" value="ACP-like"/>
    <property type="match status" value="1"/>
</dbReference>
<dbReference type="RefSeq" id="WP_331216747.1">
    <property type="nucleotide sequence ID" value="NZ_JAZGQK010000021.1"/>
</dbReference>
<dbReference type="Pfam" id="PF00550">
    <property type="entry name" value="PP-binding"/>
    <property type="match status" value="1"/>
</dbReference>
<evidence type="ECO:0000313" key="2">
    <source>
        <dbReference type="EMBL" id="MEE6261669.1"/>
    </source>
</evidence>
<gene>
    <name evidence="2" type="ORF">V1633_24605</name>
</gene>
<dbReference type="SUPFAM" id="SSF47336">
    <property type="entry name" value="ACP-like"/>
    <property type="match status" value="1"/>
</dbReference>
<reference evidence="2 3" key="1">
    <citation type="submission" date="2024-01" db="EMBL/GenBank/DDBJ databases">
        <title>Genome insights into Plantactinospora sonchi sp. nov.</title>
        <authorList>
            <person name="Wang L."/>
        </authorList>
    </citation>
    <scope>NUCLEOTIDE SEQUENCE [LARGE SCALE GENOMIC DNA]</scope>
    <source>
        <strain evidence="2 3">NEAU-QY2</strain>
    </source>
</reference>
<proteinExistence type="predicted"/>
<dbReference type="InterPro" id="IPR036736">
    <property type="entry name" value="ACP-like_sf"/>
</dbReference>
<sequence length="85" mass="9401">MDRSKVVTQIEQSLSDVLQRPISGLPEETRLFEDLHVDSTSVLELLMALEDGVGIDVDPERLEIADFKTIGTVADYVVANLDDRG</sequence>